<evidence type="ECO:0000256" key="3">
    <source>
        <dbReference type="ARBA" id="ARBA00022618"/>
    </source>
</evidence>
<gene>
    <name evidence="11" type="ORF">A8926_7586</name>
</gene>
<dbReference type="PROSITE" id="PS51779">
    <property type="entry name" value="POTRA"/>
    <property type="match status" value="1"/>
</dbReference>
<dbReference type="PANTHER" id="PTHR37820:SF1">
    <property type="entry name" value="CELL DIVISION PROTEIN FTSQ"/>
    <property type="match status" value="1"/>
</dbReference>
<dbReference type="InterPro" id="IPR034746">
    <property type="entry name" value="POTRA"/>
</dbReference>
<dbReference type="PANTHER" id="PTHR37820">
    <property type="entry name" value="CELL DIVISION PROTEIN DIVIB"/>
    <property type="match status" value="1"/>
</dbReference>
<evidence type="ECO:0000259" key="10">
    <source>
        <dbReference type="PROSITE" id="PS51779"/>
    </source>
</evidence>
<dbReference type="GO" id="GO:0051301">
    <property type="term" value="P:cell division"/>
    <property type="evidence" value="ECO:0007669"/>
    <property type="project" value="UniProtKB-KW"/>
</dbReference>
<accession>A0A2N3Y912</accession>
<dbReference type="EMBL" id="PJNB01000001">
    <property type="protein sequence ID" value="PKW19419.1"/>
    <property type="molecule type" value="Genomic_DNA"/>
</dbReference>
<feature type="domain" description="POTRA" evidence="10">
    <location>
        <begin position="57"/>
        <end position="125"/>
    </location>
</feature>
<keyword evidence="3 11" id="KW-0132">Cell division</keyword>
<evidence type="ECO:0000256" key="8">
    <source>
        <dbReference type="SAM" id="MobiDB-lite"/>
    </source>
</evidence>
<feature type="region of interest" description="Disordered" evidence="8">
    <location>
        <begin position="1"/>
        <end position="28"/>
    </location>
</feature>
<dbReference type="Pfam" id="PF08478">
    <property type="entry name" value="POTRA_1"/>
    <property type="match status" value="1"/>
</dbReference>
<keyword evidence="7" id="KW-0131">Cell cycle</keyword>
<evidence type="ECO:0000313" key="12">
    <source>
        <dbReference type="Proteomes" id="UP000233786"/>
    </source>
</evidence>
<dbReference type="InterPro" id="IPR013685">
    <property type="entry name" value="POTRA_FtsQ_type"/>
</dbReference>
<evidence type="ECO:0000256" key="6">
    <source>
        <dbReference type="ARBA" id="ARBA00023136"/>
    </source>
</evidence>
<keyword evidence="4 9" id="KW-0812">Transmembrane</keyword>
<dbReference type="Gene3D" id="3.10.20.310">
    <property type="entry name" value="membrane protein fhac"/>
    <property type="match status" value="1"/>
</dbReference>
<evidence type="ECO:0000313" key="11">
    <source>
        <dbReference type="EMBL" id="PKW19419.1"/>
    </source>
</evidence>
<evidence type="ECO:0000256" key="5">
    <source>
        <dbReference type="ARBA" id="ARBA00022989"/>
    </source>
</evidence>
<evidence type="ECO:0000256" key="9">
    <source>
        <dbReference type="SAM" id="Phobius"/>
    </source>
</evidence>
<organism evidence="11 12">
    <name type="scientific">Saccharopolyspora spinosa</name>
    <dbReference type="NCBI Taxonomy" id="60894"/>
    <lineage>
        <taxon>Bacteria</taxon>
        <taxon>Bacillati</taxon>
        <taxon>Actinomycetota</taxon>
        <taxon>Actinomycetes</taxon>
        <taxon>Pseudonocardiales</taxon>
        <taxon>Pseudonocardiaceae</taxon>
        <taxon>Saccharopolyspora</taxon>
    </lineage>
</organism>
<evidence type="ECO:0000256" key="2">
    <source>
        <dbReference type="ARBA" id="ARBA00022475"/>
    </source>
</evidence>
<evidence type="ECO:0000256" key="1">
    <source>
        <dbReference type="ARBA" id="ARBA00004370"/>
    </source>
</evidence>
<name>A0A2N3Y912_SACSN</name>
<dbReference type="AlphaFoldDB" id="A0A2N3Y912"/>
<keyword evidence="12" id="KW-1185">Reference proteome</keyword>
<dbReference type="InterPro" id="IPR050487">
    <property type="entry name" value="FtsQ_DivIB"/>
</dbReference>
<evidence type="ECO:0000256" key="7">
    <source>
        <dbReference type="ARBA" id="ARBA00023306"/>
    </source>
</evidence>
<proteinExistence type="predicted"/>
<dbReference type="GO" id="GO:0005886">
    <property type="term" value="C:plasma membrane"/>
    <property type="evidence" value="ECO:0007669"/>
    <property type="project" value="TreeGrafter"/>
</dbReference>
<sequence>MTAPRRLATERPGLRSTRGRPVRGGATAPPKWRRWALPAVLAAVTVVALLLYFTPLLGVRSVQVVGNATLAQEQVVQAAGIEPGTPMLQVDVDEIRGRLQALPKIAAAQVSLSWPSTVQVEVTERVPVAFMVARNGIQLVDAGGVPFEVVPERPADLPELQVQAASQDDAATEAAMTVLMALAQPVRAEVTAVVAARPNEVRLLLKGDREVAWGSLEETPRKAAILPPLLTRPGKVYDVTTPALPTVA</sequence>
<comment type="subcellular location">
    <subcellularLocation>
        <location evidence="1">Membrane</location>
    </subcellularLocation>
</comment>
<feature type="transmembrane region" description="Helical" evidence="9">
    <location>
        <begin position="35"/>
        <end position="53"/>
    </location>
</feature>
<keyword evidence="6 9" id="KW-0472">Membrane</keyword>
<protein>
    <submittedName>
        <fullName evidence="11">Cell division protein FtsQ</fullName>
    </submittedName>
</protein>
<dbReference type="Proteomes" id="UP000233786">
    <property type="component" value="Unassembled WGS sequence"/>
</dbReference>
<keyword evidence="5 9" id="KW-1133">Transmembrane helix</keyword>
<dbReference type="InterPro" id="IPR005548">
    <property type="entry name" value="Cell_div_FtsQ/DivIB_C"/>
</dbReference>
<comment type="caution">
    <text evidence="11">The sequence shown here is derived from an EMBL/GenBank/DDBJ whole genome shotgun (WGS) entry which is preliminary data.</text>
</comment>
<keyword evidence="2" id="KW-1003">Cell membrane</keyword>
<dbReference type="RefSeq" id="WP_010306522.1">
    <property type="nucleotide sequence ID" value="NZ_CP061007.1"/>
</dbReference>
<evidence type="ECO:0000256" key="4">
    <source>
        <dbReference type="ARBA" id="ARBA00022692"/>
    </source>
</evidence>
<dbReference type="STRING" id="994479.GCA_000194155_00576"/>
<dbReference type="Pfam" id="PF03799">
    <property type="entry name" value="FtsQ_DivIB_C"/>
    <property type="match status" value="1"/>
</dbReference>
<reference evidence="11" key="1">
    <citation type="submission" date="2017-12" db="EMBL/GenBank/DDBJ databases">
        <title>Sequencing the genomes of 1000 Actinobacteria strains.</title>
        <authorList>
            <person name="Klenk H.-P."/>
        </authorList>
    </citation>
    <scope>NUCLEOTIDE SEQUENCE [LARGE SCALE GENOMIC DNA]</scope>
    <source>
        <strain evidence="11">DSM 44228</strain>
    </source>
</reference>